<dbReference type="GO" id="GO:0016607">
    <property type="term" value="C:nuclear speck"/>
    <property type="evidence" value="ECO:0007669"/>
    <property type="project" value="UniProtKB-SubCell"/>
</dbReference>
<evidence type="ECO:0000256" key="1">
    <source>
        <dbReference type="ARBA" id="ARBA00004324"/>
    </source>
</evidence>
<sequence length="274" mass="30676">MPLPAALAAKLAKRGIIAGKKGTQAEERQSEEVIAEDDGDRRKRALLAVSKLSETQEKPPILGYPGCPNKYNIYHECSVFCSIYWASGIIEPDITYLRKKKKVLNKYPLPDNWKEEYDPGTGRFFYWDPKTSLVSWLPPLHPQAKPTMAASVLREQNKLQQSIKMPDSEPMMMQLDDDDNDDHSSDESLSSSSEEEEQTRPPPKRRGHLPKRDVLDPMDPSAYSECPRGTWSSGLGAEDDANTGVDTTASGPIFQQRPYPSPGDILRANSKTKK</sequence>
<reference evidence="17 18" key="1">
    <citation type="submission" date="2020-04" db="EMBL/GenBank/DDBJ databases">
        <authorList>
            <person name="Alioto T."/>
            <person name="Alioto T."/>
            <person name="Gomez Garrido J."/>
        </authorList>
    </citation>
    <scope>NUCLEOTIDE SEQUENCE [LARGE SCALE GENOMIC DNA]</scope>
</reference>
<keyword evidence="12" id="KW-0539">Nucleus</keyword>
<protein>
    <recommendedName>
        <fullName evidence="3">Polyglutamine-binding protein 1</fullName>
    </recommendedName>
    <alternativeName>
        <fullName evidence="13">Polyglutamine tract-binding protein 1</fullName>
    </alternativeName>
</protein>
<keyword evidence="6" id="KW-0507">mRNA processing</keyword>
<dbReference type="Gene3D" id="2.20.70.10">
    <property type="match status" value="1"/>
</dbReference>
<evidence type="ECO:0000256" key="3">
    <source>
        <dbReference type="ARBA" id="ARBA00021117"/>
    </source>
</evidence>
<evidence type="ECO:0000256" key="15">
    <source>
        <dbReference type="SAM" id="MobiDB-lite"/>
    </source>
</evidence>
<comment type="caution">
    <text evidence="17">The sequence shown here is derived from an EMBL/GenBank/DDBJ whole genome shotgun (WGS) entry which is preliminary data.</text>
</comment>
<keyword evidence="10" id="KW-0804">Transcription</keyword>
<comment type="subcellular location">
    <subcellularLocation>
        <location evidence="2">Cytoplasmic granule</location>
    </subcellularLocation>
    <subcellularLocation>
        <location evidence="1">Nucleus speckle</location>
    </subcellularLocation>
</comment>
<organism evidence="17 18">
    <name type="scientific">Cloeon dipterum</name>
    <dbReference type="NCBI Taxonomy" id="197152"/>
    <lineage>
        <taxon>Eukaryota</taxon>
        <taxon>Metazoa</taxon>
        <taxon>Ecdysozoa</taxon>
        <taxon>Arthropoda</taxon>
        <taxon>Hexapoda</taxon>
        <taxon>Insecta</taxon>
        <taxon>Pterygota</taxon>
        <taxon>Palaeoptera</taxon>
        <taxon>Ephemeroptera</taxon>
        <taxon>Pisciforma</taxon>
        <taxon>Baetidae</taxon>
        <taxon>Cloeon</taxon>
    </lineage>
</organism>
<evidence type="ECO:0000256" key="14">
    <source>
        <dbReference type="ARBA" id="ARBA00046362"/>
    </source>
</evidence>
<keyword evidence="18" id="KW-1185">Reference proteome</keyword>
<keyword evidence="9" id="KW-0805">Transcription regulation</keyword>
<keyword evidence="11" id="KW-0508">mRNA splicing</keyword>
<dbReference type="GO" id="GO:0000380">
    <property type="term" value="P:alternative mRNA splicing, via spliceosome"/>
    <property type="evidence" value="ECO:0007669"/>
    <property type="project" value="TreeGrafter"/>
</dbReference>
<evidence type="ECO:0000256" key="11">
    <source>
        <dbReference type="ARBA" id="ARBA00023187"/>
    </source>
</evidence>
<evidence type="ECO:0000256" key="9">
    <source>
        <dbReference type="ARBA" id="ARBA00023015"/>
    </source>
</evidence>
<dbReference type="AlphaFoldDB" id="A0A8S1CBV8"/>
<evidence type="ECO:0000256" key="7">
    <source>
        <dbReference type="ARBA" id="ARBA00022737"/>
    </source>
</evidence>
<dbReference type="Proteomes" id="UP000494165">
    <property type="component" value="Unassembled WGS sequence"/>
</dbReference>
<evidence type="ECO:0000256" key="13">
    <source>
        <dbReference type="ARBA" id="ARBA00042167"/>
    </source>
</evidence>
<keyword evidence="7" id="KW-0677">Repeat</keyword>
<evidence type="ECO:0000256" key="2">
    <source>
        <dbReference type="ARBA" id="ARBA00004463"/>
    </source>
</evidence>
<comment type="subunit">
    <text evidence="14">Interacts with POU3F2/Brn-2, ATXN1, TXNL4A, HTT and AR. Interaction with ATXN1 correlates positively with the length of the polyglutamine tract. Interacts with RNA polymerase II large subunit in a phosphorylation-dependent manner. Forms a ternary complex with ATXN1 mutant and phosphorylated RNA polymerase II. Interacts (via C-terminus) with TXNL4A and CD2BP2. Interacts (via WW domain) with ATN1 and SF3B1, and may interact with additional splice factors. Interacts (via WW domain) with WBP11; Leading to reduce interaction between PQBP1 and TXNL4A. Interacts with CAPRIN1. Interacts with DDX1. Interacts with SFPQ. Interacts with KHSRP.</text>
</comment>
<evidence type="ECO:0000256" key="12">
    <source>
        <dbReference type="ARBA" id="ARBA00023242"/>
    </source>
</evidence>
<dbReference type="PANTHER" id="PTHR21737:SF3">
    <property type="entry name" value="POLYGLUTAMINE-BINDING PROTEIN 1"/>
    <property type="match status" value="1"/>
</dbReference>
<dbReference type="Pfam" id="PF00397">
    <property type="entry name" value="WW"/>
    <property type="match status" value="1"/>
</dbReference>
<dbReference type="EMBL" id="CADEPI010000021">
    <property type="protein sequence ID" value="CAB3365576.1"/>
    <property type="molecule type" value="Genomic_DNA"/>
</dbReference>
<dbReference type="InterPro" id="IPR036020">
    <property type="entry name" value="WW_dom_sf"/>
</dbReference>
<keyword evidence="4" id="KW-0597">Phosphoprotein</keyword>
<evidence type="ECO:0000259" key="16">
    <source>
        <dbReference type="PROSITE" id="PS50020"/>
    </source>
</evidence>
<evidence type="ECO:0000256" key="10">
    <source>
        <dbReference type="ARBA" id="ARBA00023163"/>
    </source>
</evidence>
<feature type="region of interest" description="Disordered" evidence="15">
    <location>
        <begin position="162"/>
        <end position="274"/>
    </location>
</feature>
<proteinExistence type="predicted"/>
<dbReference type="GO" id="GO:0005737">
    <property type="term" value="C:cytoplasm"/>
    <property type="evidence" value="ECO:0007669"/>
    <property type="project" value="TreeGrafter"/>
</dbReference>
<evidence type="ECO:0000313" key="17">
    <source>
        <dbReference type="EMBL" id="CAB3365576.1"/>
    </source>
</evidence>
<feature type="domain" description="WW" evidence="16">
    <location>
        <begin position="107"/>
        <end position="141"/>
    </location>
</feature>
<dbReference type="PROSITE" id="PS50020">
    <property type="entry name" value="WW_DOMAIN_2"/>
    <property type="match status" value="1"/>
</dbReference>
<dbReference type="GO" id="GO:0045087">
    <property type="term" value="P:innate immune response"/>
    <property type="evidence" value="ECO:0007669"/>
    <property type="project" value="UniProtKB-KW"/>
</dbReference>
<evidence type="ECO:0000256" key="6">
    <source>
        <dbReference type="ARBA" id="ARBA00022664"/>
    </source>
</evidence>
<evidence type="ECO:0000256" key="8">
    <source>
        <dbReference type="ARBA" id="ARBA00022859"/>
    </source>
</evidence>
<evidence type="ECO:0000256" key="4">
    <source>
        <dbReference type="ARBA" id="ARBA00022553"/>
    </source>
</evidence>
<accession>A0A8S1CBV8</accession>
<dbReference type="OrthoDB" id="42462at2759"/>
<keyword evidence="5" id="KW-0399">Innate immunity</keyword>
<dbReference type="InterPro" id="IPR001202">
    <property type="entry name" value="WW_dom"/>
</dbReference>
<dbReference type="Gene3D" id="3.40.30.10">
    <property type="entry name" value="Glutaredoxin"/>
    <property type="match status" value="1"/>
</dbReference>
<evidence type="ECO:0000256" key="5">
    <source>
        <dbReference type="ARBA" id="ARBA00022588"/>
    </source>
</evidence>
<name>A0A8S1CBV8_9INSE</name>
<dbReference type="GO" id="GO:0043021">
    <property type="term" value="F:ribonucleoprotein complex binding"/>
    <property type="evidence" value="ECO:0007669"/>
    <property type="project" value="TreeGrafter"/>
</dbReference>
<keyword evidence="8" id="KW-0391">Immunity</keyword>
<evidence type="ECO:0000313" key="18">
    <source>
        <dbReference type="Proteomes" id="UP000494165"/>
    </source>
</evidence>
<dbReference type="PANTHER" id="PTHR21737">
    <property type="entry name" value="POLYGLUTAMINE BINDING PROTEIN 1/MARVEL MEMBRANE-ASSOCIATING DOMAIN CONTAINING 3"/>
    <property type="match status" value="1"/>
</dbReference>
<dbReference type="SMART" id="SM00456">
    <property type="entry name" value="WW"/>
    <property type="match status" value="1"/>
</dbReference>
<gene>
    <name evidence="17" type="ORF">CLODIP_2_CD05523</name>
</gene>
<dbReference type="SUPFAM" id="SSF51045">
    <property type="entry name" value="WW domain"/>
    <property type="match status" value="1"/>
</dbReference>